<feature type="region of interest" description="Disordered" evidence="10">
    <location>
        <begin position="382"/>
        <end position="401"/>
    </location>
</feature>
<keyword evidence="7 9" id="KW-0539">Nucleus</keyword>
<sequence length="618" mass="70509">MKNLNELCLLLVEDIYGDLCAHVYKTLSDFGRIPLRTLVHEADIPAKHVYHGLTVLIQQHLILHHTPPGSPTFYEVDWDGAYNLLRSGKIVSHVEARLGSKPAQALSSLLQLGHARVSDMEEAFKYEKVNAVPRPATNGVHAATAAPTDIAADKAADAWTSTEDQITGRQELHLALWDLLEAGYVSKVHPKTYLPPADRQNELEEDVRTNQFAGSKTTGPKARIKFQNALTMRKRQLQDEEFNFQDSIDRSAKRIKVGTDISSYEEVKRQYGRDTITLHGSLVLKVNFEKCKVAMRSERLVEHSRRFLGDTTSRIYEALLHVIEKQILECKPREEILQEEKDGDTTEEHQIFSGTTRLVLDELEKSSDGFDSLDLDLGGPKINGAHNHKPGSKSKHGDCRDNSIKARNDLLILVEMHLRLLAEHPNNYVVKIGDRGHGEYEVPFHELRHTLKHSEIESIITFRFGTVASRIVRILKSRGKLDEKQICSFALLKLKDIRSVLDEMHSSGYVETQEVPKDNTRQPGRSLYLWYFDQSRVEQVVLQRSYKAMSRCLQRARVQRGAVSATIEKAERTDVIGNEEKYLTELDRINLRRWREQEEKLLCQVARMDEGVAVIRDY</sequence>
<evidence type="ECO:0000259" key="12">
    <source>
        <dbReference type="Pfam" id="PF08221"/>
    </source>
</evidence>
<evidence type="ECO:0000256" key="8">
    <source>
        <dbReference type="ARBA" id="ARBA00025127"/>
    </source>
</evidence>
<evidence type="ECO:0000259" key="11">
    <source>
        <dbReference type="Pfam" id="PF05645"/>
    </source>
</evidence>
<evidence type="ECO:0000256" key="4">
    <source>
        <dbReference type="ARBA" id="ARBA00016689"/>
    </source>
</evidence>
<comment type="similarity">
    <text evidence="2 9">Belongs to the RNA polymerase beta chain family.</text>
</comment>
<evidence type="ECO:0000259" key="13">
    <source>
        <dbReference type="Pfam" id="PF22536"/>
    </source>
</evidence>
<dbReference type="AlphaFoldDB" id="A0A8K0KZ21"/>
<name>A0A8K0KZ21_9PEZI</name>
<dbReference type="Pfam" id="PF05645">
    <property type="entry name" value="RNA_pol_Rpc82"/>
    <property type="match status" value="1"/>
</dbReference>
<evidence type="ECO:0000256" key="1">
    <source>
        <dbReference type="ARBA" id="ARBA00004123"/>
    </source>
</evidence>
<dbReference type="InterPro" id="IPR036390">
    <property type="entry name" value="WH_DNA-bd_sf"/>
</dbReference>
<dbReference type="PANTHER" id="PTHR12949:SF0">
    <property type="entry name" value="DNA-DIRECTED RNA POLYMERASE III SUBUNIT RPC3"/>
    <property type="match status" value="1"/>
</dbReference>
<feature type="domain" description="DNA-directed RNA polymerase III subunit RPC3 winged-helix" evidence="13">
    <location>
        <begin position="456"/>
        <end position="531"/>
    </location>
</feature>
<dbReference type="Proteomes" id="UP000809789">
    <property type="component" value="Unassembled WGS sequence"/>
</dbReference>
<dbReference type="InterPro" id="IPR008806">
    <property type="entry name" value="RNA_pol_III_Rpc82_C"/>
</dbReference>
<organism evidence="14 15">
    <name type="scientific">Elsinoe batatas</name>
    <dbReference type="NCBI Taxonomy" id="2601811"/>
    <lineage>
        <taxon>Eukaryota</taxon>
        <taxon>Fungi</taxon>
        <taxon>Dikarya</taxon>
        <taxon>Ascomycota</taxon>
        <taxon>Pezizomycotina</taxon>
        <taxon>Dothideomycetes</taxon>
        <taxon>Dothideomycetidae</taxon>
        <taxon>Myriangiales</taxon>
        <taxon>Elsinoaceae</taxon>
        <taxon>Elsinoe</taxon>
    </lineage>
</organism>
<keyword evidence="5 9" id="KW-0240">DNA-directed RNA polymerase</keyword>
<reference evidence="14" key="1">
    <citation type="submission" date="2021-07" db="EMBL/GenBank/DDBJ databases">
        <title>Elsinoe batatas strain:CRI-CJ2 Genome sequencing and assembly.</title>
        <authorList>
            <person name="Huang L."/>
        </authorList>
    </citation>
    <scope>NUCLEOTIDE SEQUENCE</scope>
    <source>
        <strain evidence="14">CRI-CJ2</strain>
    </source>
</reference>
<comment type="caution">
    <text evidence="14">The sequence shown here is derived from an EMBL/GenBank/DDBJ whole genome shotgun (WGS) entry which is preliminary data.</text>
</comment>
<evidence type="ECO:0000256" key="7">
    <source>
        <dbReference type="ARBA" id="ARBA00023242"/>
    </source>
</evidence>
<evidence type="ECO:0000313" key="14">
    <source>
        <dbReference type="EMBL" id="KAG8626142.1"/>
    </source>
</evidence>
<dbReference type="InterPro" id="IPR036388">
    <property type="entry name" value="WH-like_DNA-bd_sf"/>
</dbReference>
<dbReference type="Pfam" id="PF22536">
    <property type="entry name" value="WHD_POLR3C"/>
    <property type="match status" value="1"/>
</dbReference>
<dbReference type="InterPro" id="IPR039748">
    <property type="entry name" value="RPC3"/>
</dbReference>
<dbReference type="InterPro" id="IPR013197">
    <property type="entry name" value="RNA_pol_III_RPC82-rel_HTH"/>
</dbReference>
<evidence type="ECO:0000256" key="2">
    <source>
        <dbReference type="ARBA" id="ARBA00006835"/>
    </source>
</evidence>
<keyword evidence="15" id="KW-1185">Reference proteome</keyword>
<accession>A0A8K0KZ21</accession>
<evidence type="ECO:0000256" key="10">
    <source>
        <dbReference type="SAM" id="MobiDB-lite"/>
    </source>
</evidence>
<dbReference type="InterPro" id="IPR055207">
    <property type="entry name" value="POLR3C_WHD"/>
</dbReference>
<dbReference type="EMBL" id="JAESVG020000007">
    <property type="protein sequence ID" value="KAG8626142.1"/>
    <property type="molecule type" value="Genomic_DNA"/>
</dbReference>
<proteinExistence type="inferred from homology"/>
<evidence type="ECO:0000313" key="15">
    <source>
        <dbReference type="Proteomes" id="UP000809789"/>
    </source>
</evidence>
<feature type="domain" description="RNA polymerase III Rpc82 C -terminal" evidence="11">
    <location>
        <begin position="176"/>
        <end position="449"/>
    </location>
</feature>
<comment type="subcellular location">
    <subcellularLocation>
        <location evidence="1 9">Nucleus</location>
    </subcellularLocation>
</comment>
<comment type="subunit">
    <text evidence="3 9">Component of the RNA polymerase III (Pol III) complex consisting of 17 subunits.</text>
</comment>
<gene>
    <name evidence="14" type="ORF">KVT40_006543</name>
</gene>
<dbReference type="Gene3D" id="1.10.10.10">
    <property type="entry name" value="Winged helix-like DNA-binding domain superfamily/Winged helix DNA-binding domain"/>
    <property type="match status" value="2"/>
</dbReference>
<dbReference type="PANTHER" id="PTHR12949">
    <property type="entry name" value="RNA POLYMERASE III DNA DIRECTED -RELATED"/>
    <property type="match status" value="1"/>
</dbReference>
<evidence type="ECO:0000256" key="3">
    <source>
        <dbReference type="ARBA" id="ARBA00011206"/>
    </source>
</evidence>
<dbReference type="GO" id="GO:0003697">
    <property type="term" value="F:single-stranded DNA binding"/>
    <property type="evidence" value="ECO:0007669"/>
    <property type="project" value="UniProtKB-UniRule"/>
</dbReference>
<dbReference type="GO" id="GO:0005666">
    <property type="term" value="C:RNA polymerase III complex"/>
    <property type="evidence" value="ECO:0007669"/>
    <property type="project" value="UniProtKB-UniRule"/>
</dbReference>
<dbReference type="Pfam" id="PF08221">
    <property type="entry name" value="HTH_9"/>
    <property type="match status" value="1"/>
</dbReference>
<evidence type="ECO:0000256" key="6">
    <source>
        <dbReference type="ARBA" id="ARBA00023163"/>
    </source>
</evidence>
<dbReference type="SUPFAM" id="SSF46785">
    <property type="entry name" value="Winged helix' DNA-binding domain"/>
    <property type="match status" value="1"/>
</dbReference>
<comment type="function">
    <text evidence="8 9">DNA-dependent RNA polymerase catalyzes the transcription of DNA into RNA using the four ribonucleoside triphosphates as substrates. Specific core component of RNA polymerase III which synthesizes small RNAs, such as 5S rRNA and tRNAs.</text>
</comment>
<dbReference type="GO" id="GO:0006351">
    <property type="term" value="P:DNA-templated transcription"/>
    <property type="evidence" value="ECO:0007669"/>
    <property type="project" value="InterPro"/>
</dbReference>
<protein>
    <recommendedName>
        <fullName evidence="4 9">DNA-directed RNA polymerase III subunit RPC3</fullName>
        <shortName evidence="9">RNA polymerase III subunit C3</shortName>
    </recommendedName>
</protein>
<feature type="domain" description="RNA polymerase III subunit RPC82-related helix-turn-helix" evidence="12">
    <location>
        <begin position="6"/>
        <end position="64"/>
    </location>
</feature>
<evidence type="ECO:0000256" key="9">
    <source>
        <dbReference type="RuleBase" id="RU367076"/>
    </source>
</evidence>
<evidence type="ECO:0000256" key="5">
    <source>
        <dbReference type="ARBA" id="ARBA00022478"/>
    </source>
</evidence>
<keyword evidence="6 9" id="KW-0804">Transcription</keyword>
<dbReference type="OrthoDB" id="272392at2759"/>